<accession>A0AAI9X5K4</accession>
<proteinExistence type="predicted"/>
<organism evidence="2 3">
    <name type="scientific">Penicillium thymicola</name>
    <dbReference type="NCBI Taxonomy" id="293382"/>
    <lineage>
        <taxon>Eukaryota</taxon>
        <taxon>Fungi</taxon>
        <taxon>Dikarya</taxon>
        <taxon>Ascomycota</taxon>
        <taxon>Pezizomycotina</taxon>
        <taxon>Eurotiomycetes</taxon>
        <taxon>Eurotiomycetidae</taxon>
        <taxon>Eurotiales</taxon>
        <taxon>Aspergillaceae</taxon>
        <taxon>Penicillium</taxon>
    </lineage>
</organism>
<evidence type="ECO:0000313" key="3">
    <source>
        <dbReference type="Proteomes" id="UP001227192"/>
    </source>
</evidence>
<feature type="non-terminal residue" evidence="2">
    <location>
        <position position="44"/>
    </location>
</feature>
<dbReference type="Proteomes" id="UP001227192">
    <property type="component" value="Unassembled WGS sequence"/>
</dbReference>
<reference evidence="2" key="2">
    <citation type="journal article" date="2016" name="Fungal Biol.">
        <title>Ochratoxin A production by Penicillium thymicola.</title>
        <authorList>
            <person name="Nguyen H.D.T."/>
            <person name="McMullin D.R."/>
            <person name="Ponomareva E."/>
            <person name="Riley R."/>
            <person name="Pomraning K.R."/>
            <person name="Baker S.E."/>
            <person name="Seifert K.A."/>
        </authorList>
    </citation>
    <scope>NUCLEOTIDE SEQUENCE</scope>
    <source>
        <strain evidence="2">DAOM 180753</strain>
    </source>
</reference>
<sequence>MVILDLSTKYGVSYLKRKKKKKKKKSFQLILNPPRSVPTTPVDI</sequence>
<keyword evidence="3" id="KW-1185">Reference proteome</keyword>
<reference evidence="2" key="1">
    <citation type="submission" date="2015-06" db="EMBL/GenBank/DDBJ databases">
        <authorList>
            <person name="Nguyen H."/>
        </authorList>
    </citation>
    <scope>NUCLEOTIDE SEQUENCE</scope>
    <source>
        <strain evidence="2">DAOM 180753</strain>
    </source>
</reference>
<feature type="region of interest" description="Disordered" evidence="1">
    <location>
        <begin position="25"/>
        <end position="44"/>
    </location>
</feature>
<gene>
    <name evidence="2" type="ORF">VN97_g8644</name>
</gene>
<evidence type="ECO:0000313" key="2">
    <source>
        <dbReference type="EMBL" id="KAJ9484710.1"/>
    </source>
</evidence>
<comment type="caution">
    <text evidence="2">The sequence shown here is derived from an EMBL/GenBank/DDBJ whole genome shotgun (WGS) entry which is preliminary data.</text>
</comment>
<protein>
    <submittedName>
        <fullName evidence="2">Uncharacterized protein</fullName>
    </submittedName>
</protein>
<dbReference type="EMBL" id="LACB01000316">
    <property type="protein sequence ID" value="KAJ9484710.1"/>
    <property type="molecule type" value="Genomic_DNA"/>
</dbReference>
<evidence type="ECO:0000256" key="1">
    <source>
        <dbReference type="SAM" id="MobiDB-lite"/>
    </source>
</evidence>
<name>A0AAI9X5K4_PENTH</name>
<dbReference type="AlphaFoldDB" id="A0AAI9X5K4"/>